<reference evidence="10 11" key="1">
    <citation type="submission" date="2020-08" db="EMBL/GenBank/DDBJ databases">
        <title>Sequencing the genomes of 1000 actinobacteria strains.</title>
        <authorList>
            <person name="Klenk H.-P."/>
        </authorList>
    </citation>
    <scope>NUCLEOTIDE SEQUENCE [LARGE SCALE GENOMIC DNA]</scope>
    <source>
        <strain evidence="10 11">DSM 45258</strain>
    </source>
</reference>
<comment type="caution">
    <text evidence="5">Lacks conserved residue(s) required for the propagation of feature annotation.</text>
</comment>
<feature type="binding site" evidence="5 7">
    <location>
        <position position="109"/>
    </location>
    <ligand>
        <name>FMN</name>
        <dbReference type="ChEBI" id="CHEBI:58210"/>
    </ligand>
</feature>
<feature type="binding site" evidence="5 6">
    <location>
        <position position="153"/>
    </location>
    <ligand>
        <name>substrate</name>
    </ligand>
</feature>
<comment type="cofactor">
    <cofactor evidence="5 7">
        <name>FMN</name>
        <dbReference type="ChEBI" id="CHEBI:58210"/>
    </cofactor>
    <text evidence="5 7">Binds 1 FMN per subunit.</text>
</comment>
<keyword evidence="5" id="KW-0664">Pyridoxine biosynthesis</keyword>
<dbReference type="PANTHER" id="PTHR10851:SF0">
    <property type="entry name" value="PYRIDOXINE-5'-PHOSPHATE OXIDASE"/>
    <property type="match status" value="1"/>
</dbReference>
<feature type="binding site" evidence="5 7">
    <location>
        <position position="131"/>
    </location>
    <ligand>
        <name>FMN</name>
        <dbReference type="ChEBI" id="CHEBI:58210"/>
    </ligand>
</feature>
<feature type="binding site" evidence="5 6">
    <location>
        <position position="157"/>
    </location>
    <ligand>
        <name>substrate</name>
    </ligand>
</feature>
<comment type="pathway">
    <text evidence="5">Cofactor metabolism; pyridoxal 5'-phosphate salvage; pyridoxal 5'-phosphate from pyridoxine 5'-phosphate: step 1/1.</text>
</comment>
<dbReference type="GO" id="GO:0010181">
    <property type="term" value="F:FMN binding"/>
    <property type="evidence" value="ECO:0007669"/>
    <property type="project" value="UniProtKB-UniRule"/>
</dbReference>
<name>A0A839RTX7_9ACTN</name>
<feature type="binding site" evidence="5 6">
    <location>
        <position position="149"/>
    </location>
    <ligand>
        <name>substrate</name>
    </ligand>
</feature>
<dbReference type="InterPro" id="IPR019576">
    <property type="entry name" value="Pyridoxamine_oxidase_dimer_C"/>
</dbReference>
<dbReference type="PROSITE" id="PS01064">
    <property type="entry name" value="PYRIDOX_OXIDASE"/>
    <property type="match status" value="1"/>
</dbReference>
<dbReference type="InterPro" id="IPR019740">
    <property type="entry name" value="Pyridox_Oxase_CS"/>
</dbReference>
<dbReference type="SUPFAM" id="SSF50475">
    <property type="entry name" value="FMN-binding split barrel"/>
    <property type="match status" value="1"/>
</dbReference>
<gene>
    <name evidence="5" type="primary">pdxH</name>
    <name evidence="10" type="ORF">FHU29_003822</name>
</gene>
<evidence type="ECO:0000259" key="8">
    <source>
        <dbReference type="Pfam" id="PF01243"/>
    </source>
</evidence>
<evidence type="ECO:0000313" key="10">
    <source>
        <dbReference type="EMBL" id="MBB3039353.1"/>
    </source>
</evidence>
<evidence type="ECO:0000256" key="7">
    <source>
        <dbReference type="PIRSR" id="PIRSR000190-2"/>
    </source>
</evidence>
<feature type="binding site" evidence="5 7">
    <location>
        <begin position="166"/>
        <end position="167"/>
    </location>
    <ligand>
        <name>FMN</name>
        <dbReference type="ChEBI" id="CHEBI:58210"/>
    </ligand>
</feature>
<dbReference type="Gene3D" id="2.30.110.10">
    <property type="entry name" value="Electron Transport, Fmn-binding Protein, Chain A"/>
    <property type="match status" value="1"/>
</dbReference>
<comment type="function">
    <text evidence="5">Catalyzes the oxidation of either pyridoxine 5'-phosphate (PNP) or pyridoxamine 5'-phosphate (PMP) into pyridoxal 5'-phosphate (PLP).</text>
</comment>
<keyword evidence="3 5" id="KW-0288">FMN</keyword>
<protein>
    <recommendedName>
        <fullName evidence="5">Pyridoxine/pyridoxamine 5'-phosphate oxidase</fullName>
        <ecNumber evidence="5">1.4.3.5</ecNumber>
    </recommendedName>
    <alternativeName>
        <fullName evidence="5">PNP/PMP oxidase</fullName>
        <shortName evidence="5">PNPOx</shortName>
    </alternativeName>
    <alternativeName>
        <fullName evidence="5">Pyridoxal 5'-phosphate synthase</fullName>
    </alternativeName>
</protein>
<feature type="domain" description="Pyridoxamine 5'-phosphate oxidase N-terminal" evidence="8">
    <location>
        <begin position="67"/>
        <end position="184"/>
    </location>
</feature>
<accession>A0A839RTX7</accession>
<comment type="subunit">
    <text evidence="5">Homodimer.</text>
</comment>
<evidence type="ECO:0000256" key="6">
    <source>
        <dbReference type="PIRSR" id="PIRSR000190-1"/>
    </source>
</evidence>
<dbReference type="NCBIfam" id="TIGR00558">
    <property type="entry name" value="pdxH"/>
    <property type="match status" value="1"/>
</dbReference>
<dbReference type="NCBIfam" id="NF004231">
    <property type="entry name" value="PRK05679.1"/>
    <property type="match status" value="1"/>
</dbReference>
<dbReference type="HAMAP" id="MF_01629">
    <property type="entry name" value="PdxH"/>
    <property type="match status" value="1"/>
</dbReference>
<proteinExistence type="inferred from homology"/>
<comment type="similarity">
    <text evidence="1 5">Belongs to the pyridoxamine 5'-phosphate oxidase family.</text>
</comment>
<comment type="catalytic activity">
    <reaction evidence="5">
        <text>pyridoxine 5'-phosphate + O2 = pyridoxal 5'-phosphate + H2O2</text>
        <dbReference type="Rhea" id="RHEA:15149"/>
        <dbReference type="ChEBI" id="CHEBI:15379"/>
        <dbReference type="ChEBI" id="CHEBI:16240"/>
        <dbReference type="ChEBI" id="CHEBI:58589"/>
        <dbReference type="ChEBI" id="CHEBI:597326"/>
        <dbReference type="EC" id="1.4.3.5"/>
    </reaction>
</comment>
<feature type="domain" description="Pyridoxine 5'-phosphate oxidase dimerisation C-terminal" evidence="9">
    <location>
        <begin position="199"/>
        <end position="239"/>
    </location>
</feature>
<dbReference type="AlphaFoldDB" id="A0A839RTX7"/>
<feature type="binding site" evidence="5 7">
    <location>
        <position position="222"/>
    </location>
    <ligand>
        <name>FMN</name>
        <dbReference type="ChEBI" id="CHEBI:58210"/>
    </ligand>
</feature>
<evidence type="ECO:0000256" key="3">
    <source>
        <dbReference type="ARBA" id="ARBA00022643"/>
    </source>
</evidence>
<dbReference type="InterPro" id="IPR011576">
    <property type="entry name" value="Pyridox_Oxase_N"/>
</dbReference>
<comment type="pathway">
    <text evidence="5">Cofactor metabolism; pyridoxal 5'-phosphate salvage; pyridoxal 5'-phosphate from pyridoxamine 5'-phosphate: step 1/1.</text>
</comment>
<feature type="binding site" evidence="5 7">
    <location>
        <position position="212"/>
    </location>
    <ligand>
        <name>FMN</name>
        <dbReference type="ChEBI" id="CHEBI:58210"/>
    </ligand>
</feature>
<dbReference type="UniPathway" id="UPA01068">
    <property type="reaction ID" value="UER00304"/>
</dbReference>
<keyword evidence="11" id="KW-1185">Reference proteome</keyword>
<dbReference type="EC" id="1.4.3.5" evidence="5"/>
<dbReference type="GO" id="GO:0004733">
    <property type="term" value="F:pyridoxamine phosphate oxidase activity"/>
    <property type="evidence" value="ECO:0007669"/>
    <property type="project" value="UniProtKB-UniRule"/>
</dbReference>
<dbReference type="Pfam" id="PF01243">
    <property type="entry name" value="PNPOx_N"/>
    <property type="match status" value="1"/>
</dbReference>
<dbReference type="GO" id="GO:0008615">
    <property type="term" value="P:pyridoxine biosynthetic process"/>
    <property type="evidence" value="ECO:0007669"/>
    <property type="project" value="UniProtKB-UniRule"/>
</dbReference>
<dbReference type="Proteomes" id="UP000567922">
    <property type="component" value="Unassembled WGS sequence"/>
</dbReference>
<dbReference type="PIRSF" id="PIRSF000190">
    <property type="entry name" value="Pyd_amn-ph_oxd"/>
    <property type="match status" value="1"/>
</dbReference>
<organism evidence="10 11">
    <name type="scientific">Hoyosella altamirensis</name>
    <dbReference type="NCBI Taxonomy" id="616997"/>
    <lineage>
        <taxon>Bacteria</taxon>
        <taxon>Bacillati</taxon>
        <taxon>Actinomycetota</taxon>
        <taxon>Actinomycetes</taxon>
        <taxon>Mycobacteriales</taxon>
        <taxon>Hoyosellaceae</taxon>
        <taxon>Hoyosella</taxon>
    </lineage>
</organism>
<feature type="binding site" evidence="5 6">
    <location>
        <position position="92"/>
    </location>
    <ligand>
        <name>substrate</name>
    </ligand>
</feature>
<dbReference type="PANTHER" id="PTHR10851">
    <property type="entry name" value="PYRIDOXINE-5-PHOSPHATE OXIDASE"/>
    <property type="match status" value="1"/>
</dbReference>
<dbReference type="Pfam" id="PF10590">
    <property type="entry name" value="PNP_phzG_C"/>
    <property type="match status" value="1"/>
</dbReference>
<evidence type="ECO:0000259" key="9">
    <source>
        <dbReference type="Pfam" id="PF10590"/>
    </source>
</evidence>
<evidence type="ECO:0000313" key="11">
    <source>
        <dbReference type="Proteomes" id="UP000567922"/>
    </source>
</evidence>
<dbReference type="InterPro" id="IPR000659">
    <property type="entry name" value="Pyridox_Oxase"/>
</dbReference>
<comment type="caution">
    <text evidence="10">The sequence shown here is derived from an EMBL/GenBank/DDBJ whole genome shotgun (WGS) entry which is preliminary data.</text>
</comment>
<evidence type="ECO:0000256" key="4">
    <source>
        <dbReference type="ARBA" id="ARBA00023002"/>
    </source>
</evidence>
<evidence type="ECO:0000256" key="1">
    <source>
        <dbReference type="ARBA" id="ARBA00007301"/>
    </source>
</evidence>
<sequence>MVLNPSYSSDSLDLAHMRVGYGKKPVPPRPSEHPHLDESWLADGWFSVFLNWLRDATEYVAPGGGRIAEPNAMVLGTVDDRGLPATRTVLCKGADERGLVFYTNYESDKAHHLDVHPYASVTFPWVLIERQAHFRGQVEKVSAEETAEYWHTRPRGSQLGAWASHQSRRISARGDLEAALEAVTRQFCDLDYVPVPPFWGGYRLKPSVAEFWQGRENRLHNRIRCEKNGSGWEVFRLQP</sequence>
<keyword evidence="4 5" id="KW-0560">Oxidoreductase</keyword>
<dbReference type="EMBL" id="JACHWS010000003">
    <property type="protein sequence ID" value="MBB3039353.1"/>
    <property type="molecule type" value="Genomic_DNA"/>
</dbReference>
<feature type="binding site" evidence="5 7">
    <location>
        <begin position="102"/>
        <end position="103"/>
    </location>
    <ligand>
        <name>FMN</name>
        <dbReference type="ChEBI" id="CHEBI:58210"/>
    </ligand>
</feature>
<evidence type="ECO:0000256" key="5">
    <source>
        <dbReference type="HAMAP-Rule" id="MF_01629"/>
    </source>
</evidence>
<feature type="binding site" evidence="5 7">
    <location>
        <begin position="87"/>
        <end position="92"/>
    </location>
    <ligand>
        <name>FMN</name>
        <dbReference type="ChEBI" id="CHEBI:58210"/>
    </ligand>
</feature>
<dbReference type="InterPro" id="IPR012349">
    <property type="entry name" value="Split_barrel_FMN-bd"/>
</dbReference>
<comment type="catalytic activity">
    <reaction evidence="5">
        <text>pyridoxamine 5'-phosphate + O2 + H2O = pyridoxal 5'-phosphate + H2O2 + NH4(+)</text>
        <dbReference type="Rhea" id="RHEA:15817"/>
        <dbReference type="ChEBI" id="CHEBI:15377"/>
        <dbReference type="ChEBI" id="CHEBI:15379"/>
        <dbReference type="ChEBI" id="CHEBI:16240"/>
        <dbReference type="ChEBI" id="CHEBI:28938"/>
        <dbReference type="ChEBI" id="CHEBI:58451"/>
        <dbReference type="ChEBI" id="CHEBI:597326"/>
        <dbReference type="EC" id="1.4.3.5"/>
    </reaction>
</comment>
<evidence type="ECO:0000256" key="2">
    <source>
        <dbReference type="ARBA" id="ARBA00022630"/>
    </source>
</evidence>
<keyword evidence="2 5" id="KW-0285">Flavoprotein</keyword>
<feature type="binding site" evidence="5 6">
    <location>
        <begin position="218"/>
        <end position="220"/>
    </location>
    <ligand>
        <name>substrate</name>
    </ligand>
</feature>
<feature type="binding site" evidence="6">
    <location>
        <begin position="18"/>
        <end position="21"/>
    </location>
    <ligand>
        <name>substrate</name>
    </ligand>
</feature>